<dbReference type="EMBL" id="CM000880">
    <property type="protein sequence ID" value="KQK13065.1"/>
    <property type="molecule type" value="Genomic_DNA"/>
</dbReference>
<feature type="region of interest" description="Disordered" evidence="9">
    <location>
        <begin position="128"/>
        <end position="147"/>
    </location>
</feature>
<reference evidence="11 12" key="1">
    <citation type="journal article" date="2010" name="Nature">
        <title>Genome sequencing and analysis of the model grass Brachypodium distachyon.</title>
        <authorList>
            <consortium name="International Brachypodium Initiative"/>
        </authorList>
    </citation>
    <scope>NUCLEOTIDE SEQUENCE [LARGE SCALE GENOMIC DNA]</scope>
    <source>
        <strain evidence="11 12">Bd21</strain>
    </source>
</reference>
<dbReference type="InterPro" id="IPR045054">
    <property type="entry name" value="P4HA-like"/>
</dbReference>
<reference evidence="12" key="3">
    <citation type="submission" date="2018-08" db="UniProtKB">
        <authorList>
            <consortium name="EnsemblPlants"/>
        </authorList>
    </citation>
    <scope>IDENTIFICATION</scope>
    <source>
        <strain evidence="12">cv. Bd21</strain>
    </source>
</reference>
<evidence type="ECO:0000256" key="5">
    <source>
        <dbReference type="ARBA" id="ARBA00022968"/>
    </source>
</evidence>
<dbReference type="Gene3D" id="2.60.120.620">
    <property type="entry name" value="q2cbj1_9rhob like domain"/>
    <property type="match status" value="1"/>
</dbReference>
<dbReference type="EnsemblPlants" id="KQK13065">
    <property type="protein sequence ID" value="KQK13065"/>
    <property type="gene ID" value="BRADI_1g07820v3"/>
</dbReference>
<keyword evidence="5" id="KW-0812">Transmembrane</keyword>
<organism evidence="11">
    <name type="scientific">Brachypodium distachyon</name>
    <name type="common">Purple false brome</name>
    <name type="synonym">Trachynia distachya</name>
    <dbReference type="NCBI Taxonomy" id="15368"/>
    <lineage>
        <taxon>Eukaryota</taxon>
        <taxon>Viridiplantae</taxon>
        <taxon>Streptophyta</taxon>
        <taxon>Embryophyta</taxon>
        <taxon>Tracheophyta</taxon>
        <taxon>Spermatophyta</taxon>
        <taxon>Magnoliopsida</taxon>
        <taxon>Liliopsida</taxon>
        <taxon>Poales</taxon>
        <taxon>Poaceae</taxon>
        <taxon>BOP clade</taxon>
        <taxon>Pooideae</taxon>
        <taxon>Stipodae</taxon>
        <taxon>Brachypodieae</taxon>
        <taxon>Brachypodium</taxon>
    </lineage>
</organism>
<dbReference type="GO" id="GO:0005506">
    <property type="term" value="F:iron ion binding"/>
    <property type="evidence" value="ECO:0007669"/>
    <property type="project" value="InterPro"/>
</dbReference>
<evidence type="ECO:0000256" key="7">
    <source>
        <dbReference type="ARBA" id="ARBA00023004"/>
    </source>
</evidence>
<dbReference type="InterPro" id="IPR044862">
    <property type="entry name" value="Pro_4_hyd_alph_FE2OG_OXY"/>
</dbReference>
<protein>
    <recommendedName>
        <fullName evidence="10">Fe2OG dioxygenase domain-containing protein</fullName>
    </recommendedName>
</protein>
<dbReference type="InterPro" id="IPR005123">
    <property type="entry name" value="Oxoglu/Fe-dep_dioxygenase_dom"/>
</dbReference>
<dbReference type="GO" id="GO:0005789">
    <property type="term" value="C:endoplasmic reticulum membrane"/>
    <property type="evidence" value="ECO:0007669"/>
    <property type="project" value="UniProtKB-SubCell"/>
</dbReference>
<dbReference type="PROSITE" id="PS51471">
    <property type="entry name" value="FE2OG_OXY"/>
    <property type="match status" value="1"/>
</dbReference>
<accession>A0A0Q3KPM2</accession>
<keyword evidence="13" id="KW-1185">Reference proteome</keyword>
<dbReference type="GO" id="GO:0004656">
    <property type="term" value="F:procollagen-proline 4-dioxygenase activity"/>
    <property type="evidence" value="ECO:0000318"/>
    <property type="project" value="GO_Central"/>
</dbReference>
<keyword evidence="6" id="KW-0560">Oxidoreductase</keyword>
<dbReference type="GO" id="GO:0005783">
    <property type="term" value="C:endoplasmic reticulum"/>
    <property type="evidence" value="ECO:0000318"/>
    <property type="project" value="GO_Central"/>
</dbReference>
<name>A0A0Q3KPM2_BRADI</name>
<dbReference type="SMART" id="SM00702">
    <property type="entry name" value="P4Hc"/>
    <property type="match status" value="1"/>
</dbReference>
<evidence type="ECO:0000313" key="11">
    <source>
        <dbReference type="EMBL" id="KQK13065.1"/>
    </source>
</evidence>
<dbReference type="FunCoup" id="A0A0Q3KPM2">
    <property type="interactions" value="436"/>
</dbReference>
<evidence type="ECO:0000259" key="10">
    <source>
        <dbReference type="PROSITE" id="PS51471"/>
    </source>
</evidence>
<keyword evidence="5" id="KW-0735">Signal-anchor</keyword>
<reference evidence="11" key="2">
    <citation type="submission" date="2017-06" db="EMBL/GenBank/DDBJ databases">
        <title>WGS assembly of Brachypodium distachyon.</title>
        <authorList>
            <consortium name="The International Brachypodium Initiative"/>
            <person name="Lucas S."/>
            <person name="Harmon-Smith M."/>
            <person name="Lail K."/>
            <person name="Tice H."/>
            <person name="Grimwood J."/>
            <person name="Bruce D."/>
            <person name="Barry K."/>
            <person name="Shu S."/>
            <person name="Lindquist E."/>
            <person name="Wang M."/>
            <person name="Pitluck S."/>
            <person name="Vogel J.P."/>
            <person name="Garvin D.F."/>
            <person name="Mockler T.C."/>
            <person name="Schmutz J."/>
            <person name="Rokhsar D."/>
            <person name="Bevan M.W."/>
        </authorList>
    </citation>
    <scope>NUCLEOTIDE SEQUENCE</scope>
    <source>
        <strain evidence="11">Bd21</strain>
    </source>
</reference>
<gene>
    <name evidence="12" type="primary">LOC100832694</name>
    <name evidence="11" type="ORF">BRADI_1g07820v3</name>
</gene>
<feature type="domain" description="Fe2OG dioxygenase" evidence="10">
    <location>
        <begin position="172"/>
        <end position="317"/>
    </location>
</feature>
<comment type="cofactor">
    <cofactor evidence="1">
        <name>L-ascorbate</name>
        <dbReference type="ChEBI" id="CHEBI:38290"/>
    </cofactor>
</comment>
<dbReference type="STRING" id="15368.A0A0Q3KPM2"/>
<sequence>MKGGGAIRSGSGGGGGLMRTRLRLPVVLLSCSLFFLAGFFGSLLFTQDPQGEEELERPLSRERLMEAVWPEMAYGDSGDPAPSLIPYQILSWQPRALYFPQFATSEQCENVVKTAKARLRPSTLALRKGETEETTKGIRTSSGTFLSADEDPTRTLAEVEKKIAKATMIPRSHGEPFNVLRYEIGQKYASHYDAFDPAQYGPQKSQRVASFLLYLTDVEEGGETMFPYENGENMDIGYDYEQCIGLKVKPRKGDGLLFYSLMVNGTIDLVSNLACWARSYKSMLICTWIVNPECGIKGPFFASQQQICHEVRFSMMS</sequence>
<dbReference type="Pfam" id="PF13640">
    <property type="entry name" value="2OG-FeII_Oxy_3"/>
    <property type="match status" value="1"/>
</dbReference>
<comment type="subcellular location">
    <subcellularLocation>
        <location evidence="2">Endoplasmic reticulum membrane</location>
        <topology evidence="2">Single-pass type II membrane protein</topology>
    </subcellularLocation>
</comment>
<keyword evidence="7" id="KW-0408">Iron</keyword>
<dbReference type="InterPro" id="IPR006620">
    <property type="entry name" value="Pro_4_hyd_alph"/>
</dbReference>
<evidence type="ECO:0000256" key="1">
    <source>
        <dbReference type="ARBA" id="ARBA00001961"/>
    </source>
</evidence>
<evidence type="ECO:0000256" key="2">
    <source>
        <dbReference type="ARBA" id="ARBA00004648"/>
    </source>
</evidence>
<proteinExistence type="predicted"/>
<evidence type="ECO:0000256" key="9">
    <source>
        <dbReference type="SAM" id="MobiDB-lite"/>
    </source>
</evidence>
<evidence type="ECO:0000256" key="6">
    <source>
        <dbReference type="ARBA" id="ARBA00023002"/>
    </source>
</evidence>
<evidence type="ECO:0000256" key="8">
    <source>
        <dbReference type="ARBA" id="ARBA00049169"/>
    </source>
</evidence>
<dbReference type="Gramene" id="KQK13065">
    <property type="protein sequence ID" value="KQK13065"/>
    <property type="gene ID" value="BRADI_1g07820v3"/>
</dbReference>
<dbReference type="GO" id="GO:0031418">
    <property type="term" value="F:L-ascorbic acid binding"/>
    <property type="evidence" value="ECO:0007669"/>
    <property type="project" value="InterPro"/>
</dbReference>
<evidence type="ECO:0000313" key="12">
    <source>
        <dbReference type="EnsemblPlants" id="KQK13065"/>
    </source>
</evidence>
<dbReference type="AlphaFoldDB" id="A0A0Q3KPM2"/>
<evidence type="ECO:0000313" key="13">
    <source>
        <dbReference type="Proteomes" id="UP000008810"/>
    </source>
</evidence>
<dbReference type="ExpressionAtlas" id="A0A0Q3KPM2">
    <property type="expression patterns" value="baseline"/>
</dbReference>
<evidence type="ECO:0000256" key="3">
    <source>
        <dbReference type="ARBA" id="ARBA00022723"/>
    </source>
</evidence>
<dbReference type="PANTHER" id="PTHR10869:SF246">
    <property type="entry name" value="TRANSMEMBRANE PROLYL 4-HYDROXYLASE"/>
    <property type="match status" value="1"/>
</dbReference>
<dbReference type="Proteomes" id="UP000008810">
    <property type="component" value="Chromosome 1"/>
</dbReference>
<dbReference type="OrthoDB" id="420380at2759"/>
<keyword evidence="4" id="KW-0223">Dioxygenase</keyword>
<dbReference type="PANTHER" id="PTHR10869">
    <property type="entry name" value="PROLYL 4-HYDROXYLASE ALPHA SUBUNIT"/>
    <property type="match status" value="1"/>
</dbReference>
<evidence type="ECO:0000256" key="4">
    <source>
        <dbReference type="ARBA" id="ARBA00022964"/>
    </source>
</evidence>
<comment type="catalytic activity">
    <reaction evidence="8">
        <text>L-prolyl-[collagen] + 2-oxoglutarate + O2 = trans-4-hydroxy-L-prolyl-[collagen] + succinate + CO2</text>
        <dbReference type="Rhea" id="RHEA:18945"/>
        <dbReference type="Rhea" id="RHEA-COMP:11676"/>
        <dbReference type="Rhea" id="RHEA-COMP:11680"/>
        <dbReference type="ChEBI" id="CHEBI:15379"/>
        <dbReference type="ChEBI" id="CHEBI:16526"/>
        <dbReference type="ChEBI" id="CHEBI:16810"/>
        <dbReference type="ChEBI" id="CHEBI:30031"/>
        <dbReference type="ChEBI" id="CHEBI:50342"/>
        <dbReference type="ChEBI" id="CHEBI:61965"/>
        <dbReference type="EC" id="1.14.11.2"/>
    </reaction>
</comment>
<keyword evidence="3" id="KW-0479">Metal-binding</keyword>